<dbReference type="EMBL" id="CP042425">
    <property type="protein sequence ID" value="QEL19667.1"/>
    <property type="molecule type" value="Genomic_DNA"/>
</dbReference>
<dbReference type="SUPFAM" id="SSF51182">
    <property type="entry name" value="RmlC-like cupins"/>
    <property type="match status" value="1"/>
</dbReference>
<dbReference type="InterPro" id="IPR014710">
    <property type="entry name" value="RmlC-like_jellyroll"/>
</dbReference>
<dbReference type="OrthoDB" id="287918at2"/>
<dbReference type="AlphaFoldDB" id="A0A5C1ANE4"/>
<dbReference type="InterPro" id="IPR011051">
    <property type="entry name" value="RmlC_Cupin_sf"/>
</dbReference>
<dbReference type="PANTHER" id="PTHR36114:SF1">
    <property type="entry name" value="16.7 KDA PROTEIN IN WHIE LOCUS"/>
    <property type="match status" value="1"/>
</dbReference>
<keyword evidence="3" id="KW-1185">Reference proteome</keyword>
<dbReference type="Pfam" id="PF07883">
    <property type="entry name" value="Cupin_2"/>
    <property type="match status" value="1"/>
</dbReference>
<dbReference type="InterPro" id="IPR052044">
    <property type="entry name" value="PKS_Associated_Protein"/>
</dbReference>
<dbReference type="KEGG" id="lrs:PX52LOC_06746"/>
<dbReference type="Proteomes" id="UP000324974">
    <property type="component" value="Chromosome"/>
</dbReference>
<dbReference type="RefSeq" id="WP_149114033.1">
    <property type="nucleotide sequence ID" value="NZ_CP042425.1"/>
</dbReference>
<dbReference type="Gene3D" id="2.60.120.10">
    <property type="entry name" value="Jelly Rolls"/>
    <property type="match status" value="1"/>
</dbReference>
<evidence type="ECO:0000313" key="3">
    <source>
        <dbReference type="Proteomes" id="UP000324974"/>
    </source>
</evidence>
<evidence type="ECO:0000259" key="1">
    <source>
        <dbReference type="Pfam" id="PF07883"/>
    </source>
</evidence>
<evidence type="ECO:0000313" key="2">
    <source>
        <dbReference type="EMBL" id="QEL19667.1"/>
    </source>
</evidence>
<dbReference type="InterPro" id="IPR013096">
    <property type="entry name" value="Cupin_2"/>
</dbReference>
<accession>A0A5C1ANE4</accession>
<sequence length="116" mass="12968">MPTLADLVRRVSEAPTVPCPCGSSTRVLTAADGSPCSFHVTTIRDSVRHYHRDTTEVYYILEGTGKIELDGEWQTIQPEMMIWIPAGTRHRLTADGEVRTIVFGVPAFNPDDEFFD</sequence>
<name>A0A5C1ANE4_9BACT</name>
<protein>
    <submittedName>
        <fullName evidence="2">Cupin domain-containing protein</fullName>
    </submittedName>
</protein>
<proteinExistence type="predicted"/>
<organism evidence="2 3">
    <name type="scientific">Limnoglobus roseus</name>
    <dbReference type="NCBI Taxonomy" id="2598579"/>
    <lineage>
        <taxon>Bacteria</taxon>
        <taxon>Pseudomonadati</taxon>
        <taxon>Planctomycetota</taxon>
        <taxon>Planctomycetia</taxon>
        <taxon>Gemmatales</taxon>
        <taxon>Gemmataceae</taxon>
        <taxon>Limnoglobus</taxon>
    </lineage>
</organism>
<feature type="domain" description="Cupin type-2" evidence="1">
    <location>
        <begin position="46"/>
        <end position="99"/>
    </location>
</feature>
<reference evidence="3" key="1">
    <citation type="submission" date="2019-08" db="EMBL/GenBank/DDBJ databases">
        <title>Limnoglobus roseus gen. nov., sp. nov., a novel freshwater planctomycete with a giant genome from the family Gemmataceae.</title>
        <authorList>
            <person name="Kulichevskaya I.S."/>
            <person name="Naumoff D.G."/>
            <person name="Miroshnikov K."/>
            <person name="Ivanova A."/>
            <person name="Philippov D.A."/>
            <person name="Hakobyan A."/>
            <person name="Rijpstra I.C."/>
            <person name="Sinninghe Damste J.S."/>
            <person name="Liesack W."/>
            <person name="Dedysh S.N."/>
        </authorList>
    </citation>
    <scope>NUCLEOTIDE SEQUENCE [LARGE SCALE GENOMIC DNA]</scope>
    <source>
        <strain evidence="3">PX52</strain>
    </source>
</reference>
<dbReference type="PANTHER" id="PTHR36114">
    <property type="entry name" value="16.7 KDA PROTEIN IN WHIE LOCUS"/>
    <property type="match status" value="1"/>
</dbReference>
<gene>
    <name evidence="2" type="ORF">PX52LOC_06746</name>
</gene>